<dbReference type="SUPFAM" id="SSF48350">
    <property type="entry name" value="GTPase activation domain, GAP"/>
    <property type="match status" value="1"/>
</dbReference>
<feature type="region of interest" description="Disordered" evidence="3">
    <location>
        <begin position="379"/>
        <end position="418"/>
    </location>
</feature>
<dbReference type="EMBL" id="HE978324">
    <property type="protein sequence ID" value="CCK72560.1"/>
    <property type="molecule type" value="Genomic_DNA"/>
</dbReference>
<dbReference type="Gene3D" id="1.10.506.10">
    <property type="entry name" value="GTPase Activation - p120gap, domain 1"/>
    <property type="match status" value="1"/>
</dbReference>
<dbReference type="STRING" id="1071383.J7RCH0"/>
<accession>J7RCH0</accession>
<dbReference type="OMA" id="CPANDID"/>
<evidence type="ECO:0000259" key="4">
    <source>
        <dbReference type="PROSITE" id="PS50018"/>
    </source>
</evidence>
<organism evidence="5 6">
    <name type="scientific">Huiozyma naganishii (strain ATCC MYA-139 / BCRC 22969 / CBS 8797 / KCTC 17520 / NBRC 10181 / NCYC 3082 / Yp74L-3)</name>
    <name type="common">Yeast</name>
    <name type="synonym">Kazachstania naganishii</name>
    <dbReference type="NCBI Taxonomy" id="1071383"/>
    <lineage>
        <taxon>Eukaryota</taxon>
        <taxon>Fungi</taxon>
        <taxon>Dikarya</taxon>
        <taxon>Ascomycota</taxon>
        <taxon>Saccharomycotina</taxon>
        <taxon>Saccharomycetes</taxon>
        <taxon>Saccharomycetales</taxon>
        <taxon>Saccharomycetaceae</taxon>
        <taxon>Huiozyma</taxon>
    </lineage>
</organism>
<proteinExistence type="predicted"/>
<gene>
    <name evidence="5" type="primary">KNAG0K01960</name>
    <name evidence="5" type="ordered locus">KNAG_0K01960</name>
</gene>
<evidence type="ECO:0000256" key="1">
    <source>
        <dbReference type="ARBA" id="ARBA00022468"/>
    </source>
</evidence>
<keyword evidence="1" id="KW-0343">GTPase activation</keyword>
<dbReference type="GO" id="GO:0016020">
    <property type="term" value="C:membrane"/>
    <property type="evidence" value="ECO:0007669"/>
    <property type="project" value="EnsemblFungi"/>
</dbReference>
<dbReference type="OrthoDB" id="28245at2759"/>
<dbReference type="PANTHER" id="PTHR10194">
    <property type="entry name" value="RAS GTPASE-ACTIVATING PROTEINS"/>
    <property type="match status" value="1"/>
</dbReference>
<reference evidence="6" key="2">
    <citation type="submission" date="2012-08" db="EMBL/GenBank/DDBJ databases">
        <title>Genome sequence of Kazachstania naganishii.</title>
        <authorList>
            <person name="Gordon J.L."/>
            <person name="Armisen D."/>
            <person name="Proux-Wera E."/>
            <person name="OhEigeartaigh S.S."/>
            <person name="Byrne K.P."/>
            <person name="Wolfe K.H."/>
        </authorList>
    </citation>
    <scope>NUCLEOTIDE SEQUENCE [LARGE SCALE GENOMIC DNA]</scope>
    <source>
        <strain evidence="6">ATCC MYA-139 / BCRC 22969 / CBS 8797 / CCRC 22969 / KCTC 17520 / NBRC 10181 / NCYC 3082</strain>
    </source>
</reference>
<dbReference type="InterPro" id="IPR008936">
    <property type="entry name" value="Rho_GTPase_activation_prot"/>
</dbReference>
<feature type="compositionally biased region" description="Polar residues" evidence="3">
    <location>
        <begin position="386"/>
        <end position="401"/>
    </location>
</feature>
<dbReference type="GO" id="GO:0007193">
    <property type="term" value="P:adenylate cyclase-inhibiting G protein-coupled receptor signaling pathway"/>
    <property type="evidence" value="ECO:0007669"/>
    <property type="project" value="EnsemblFungi"/>
</dbReference>
<dbReference type="PROSITE" id="PS50018">
    <property type="entry name" value="RAS_GTPASE_ACTIV_2"/>
    <property type="match status" value="1"/>
</dbReference>
<dbReference type="Gene3D" id="3.40.525.10">
    <property type="entry name" value="CRAL-TRIO lipid binding domain"/>
    <property type="match status" value="1"/>
</dbReference>
<dbReference type="Proteomes" id="UP000006310">
    <property type="component" value="Chromosome 11"/>
</dbReference>
<dbReference type="PANTHER" id="PTHR10194:SF142">
    <property type="entry name" value="NEUROFIBROMIN"/>
    <property type="match status" value="1"/>
</dbReference>
<keyword evidence="2" id="KW-0597">Phosphoprotein</keyword>
<dbReference type="InterPro" id="IPR001936">
    <property type="entry name" value="RasGAP_dom"/>
</dbReference>
<dbReference type="RefSeq" id="XP_022466805.1">
    <property type="nucleotide sequence ID" value="XM_022610516.1"/>
</dbReference>
<dbReference type="eggNOG" id="KOG1826">
    <property type="taxonomic scope" value="Eukaryota"/>
</dbReference>
<evidence type="ECO:0000256" key="3">
    <source>
        <dbReference type="SAM" id="MobiDB-lite"/>
    </source>
</evidence>
<evidence type="ECO:0000313" key="5">
    <source>
        <dbReference type="EMBL" id="CCK72560.1"/>
    </source>
</evidence>
<evidence type="ECO:0000256" key="2">
    <source>
        <dbReference type="ARBA" id="ARBA00022553"/>
    </source>
</evidence>
<feature type="region of interest" description="Disordered" evidence="3">
    <location>
        <begin position="950"/>
        <end position="1007"/>
    </location>
</feature>
<dbReference type="GO" id="GO:0005096">
    <property type="term" value="F:GTPase activator activity"/>
    <property type="evidence" value="ECO:0007669"/>
    <property type="project" value="UniProtKB-KW"/>
</dbReference>
<feature type="domain" description="Ras-GAP" evidence="4">
    <location>
        <begin position="1668"/>
        <end position="1856"/>
    </location>
</feature>
<dbReference type="GO" id="GO:0046580">
    <property type="term" value="P:negative regulation of Ras protein signal transduction"/>
    <property type="evidence" value="ECO:0007669"/>
    <property type="project" value="EnsemblFungi"/>
</dbReference>
<feature type="compositionally biased region" description="Basic and acidic residues" evidence="3">
    <location>
        <begin position="965"/>
        <end position="979"/>
    </location>
</feature>
<reference evidence="5 6" key="1">
    <citation type="journal article" date="2011" name="Proc. Natl. Acad. Sci. U.S.A.">
        <title>Evolutionary erosion of yeast sex chromosomes by mating-type switching accidents.</title>
        <authorList>
            <person name="Gordon J.L."/>
            <person name="Armisen D."/>
            <person name="Proux-Wera E."/>
            <person name="Oheigeartaigh S.S."/>
            <person name="Byrne K.P."/>
            <person name="Wolfe K.H."/>
        </authorList>
    </citation>
    <scope>NUCLEOTIDE SEQUENCE [LARGE SCALE GENOMIC DNA]</scope>
    <source>
        <strain evidence="6">ATCC MYA-139 / BCRC 22969 / CBS 8797 / CCRC 22969 / KCTC 17520 / NBRC 10181 / NCYC 3082</strain>
    </source>
</reference>
<dbReference type="InterPro" id="IPR039360">
    <property type="entry name" value="Ras_GTPase"/>
</dbReference>
<dbReference type="Pfam" id="PF00616">
    <property type="entry name" value="RasGAP"/>
    <property type="match status" value="1"/>
</dbReference>
<evidence type="ECO:0000313" key="6">
    <source>
        <dbReference type="Proteomes" id="UP000006310"/>
    </source>
</evidence>
<dbReference type="CDD" id="cd05392">
    <property type="entry name" value="RasGAP_Neurofibromin_like"/>
    <property type="match status" value="1"/>
</dbReference>
<keyword evidence="6" id="KW-1185">Reference proteome</keyword>
<dbReference type="KEGG" id="kng:KNAG_0K01960"/>
<dbReference type="GeneID" id="34528327"/>
<dbReference type="InterPro" id="IPR036865">
    <property type="entry name" value="CRAL-TRIO_dom_sf"/>
</dbReference>
<name>J7RCH0_HUIN7</name>
<feature type="compositionally biased region" description="Polar residues" evidence="3">
    <location>
        <begin position="981"/>
        <end position="991"/>
    </location>
</feature>
<sequence length="3045" mass="347191">MSENTIEDPKNDSNNFMINSLARHLFFSKILPLLPIESSSHNYQEVENGTFYLSCRSVAFNITVHRNLNPVVKNSLDLIDYILQDEPITSNKLNEDSMHSILVVVRLLSDLLEFYWDCIESRTSAAEFDPTYTRQKKFFKGSAVGFSTHRPSFHSVQPEPIDPPLITRLLETCTRIKFNTRLLSVLKGMAPGLFGPGSSTLTNILPIYQKFLKDKNFPYYTAKIDLTVDYILKFAAAANPKQYHQFLNSKVSHVSANNINSTSELGIVRYLDFFGCMFLTDKTLAHFLETIKSMATTMKRNALYPLLLYYAGKAVLFWIMARPEEYIYLAQKLQHINNETTPHYVKTIPHLATCMFDDVYSHFNISGILTSTTEFASEQHLAAHNQPHSSSTAGNNGNATYQPIHHPSQASTPVGGDVSRTLHHVASHASGHSSAINSIEDRVLVSPVMSSNFSPSSFISETKSISRDIASSAFQPPMSFFNEPPATPSETSHVFPYLSMEDTPVSSLISNINSLDNILELYTNLHSNELLSYSTVLRFLSILLFLDPDTFPEINFTSFKNIPDVSDLSDFTVKTKTMRHSGSTNGGDKEKSQSIKQFRHSLKKLTTLPGSKKSRQVKFLTLLIKNLNGSQVACDVAFIDSLKTLLSILTMSSSVSLHNQQFPCVVFSKRIYKILGNNFDVGRNWAAPTNNHIKNCLTRNAKTKKCLQLEFFAAGLQLDPTYFLQHLDLEKELDEVNLEKLSIYTEGFRIFFHLLEKNDLRIELAKKTSDFFKTLFCTVADILLKDFPYFDDKVTNIVSSILDGSILEKFDKTRSLSNINESAAGSSEVGSLEVCSAGSLTRRSTSSKGSGRNVPGSWDVEEVLPSIVSADNSTDFHKNLPDDDSIDTPFDINKLIVPNAKRRSASMPQKRFISLSSPTDLEKNRFSPSFPGTKNDMPNLPTSLAHHFPTHMHSSMPKTLKSPKQKNDAARRLSDEKLSKFASSTKASLRQLQEPIHNPGTPSRENHKLENDHARNIMMNIFSIFKRLTKFFILPNAGQKSAEWVSRDFKNIIKPIFVAIMDKNKVLQNSAQSFMDILVNYMSQGTEDIEKDKLYEFYILSSYTVSLFAATLFDLKISNAKREILLGVVVKVLKLRLELSNSAIVAGIENGIVEIDASVFPIVAITVGGGLFVSLFCNDGNVPIYLREGYKHFYEAIQFYETYVDNVDETCLYNIEFIKVMSLDTYASSGSVAFQRKLKNNILKYISFPDSILLDAMSVLFRKWSAYTQIKYFSQRELTDFRNIAGILAAISGVIMSKDCTGLMELNDYPLLKVMRKDLIVSTNEFIKQQCEWLNNSELITRENSRDLLSIELHPMSFGLLFENLKIKINMLEKIDISDPNQESNFVLLEQIIIILKTILLRDDDEHVLILFSPHLVNSIDDLIGIVEKIDDSSIRYYKSIIQMSKMFKALQHCEVNLGLKHHFKMKNKWMKLVINWFESTITRTYDFENLSKSHREMDLKKRDMDFLFIDTSIESSKALAYLTEGVPLEVQSSNTKDEMDRSTTVVFGKYFTILLKGLEKSTSSDKFPVTLKHKINLLNGNLILSLTNLSNSNVDASFKFTLPMGYSSNKNIKIAFLKVFIDIVTNYPQKTEMSEKKQIEAMDKLILLLIEHPRIAFQGSLMCKSSEIDAYAAGLVNGFETRNAGHVVVKELIINEIECANEHLDVLRRNSCATRALSLYARIKGCDYLVKLLRPILQELVDTSDNFDIEKTEPEGESNQSIEMFLRYLDKLSNAILDSLEYFPPELRLITHAVYVAMKEKFPEYAHIAVGTFVFLRFIGPALVSPESENIILTLPLSSKKAVIALAKVVQNMANGSDNFEKWEILSRHASVLKEHTQKIHSFIVDLCEPNVEIYIPIRFKGPPIVFDYHFLHRFLYLQELNIRTKSMKLVDSAETFEKLKILCLDIDDILGELGLPLMELTNDLPVFVKENMDRYPELYEYMNRHAFKQLPGEDESHAVMPVYQSMSPTGVPILIISFQRIDPELRDVENVVYSLLQIYAKLWTNQHYILMDCTGFRINVSNFKKLCKLFFSLTPIVAVKNCIKVYYLNPTELFMTSWLAQRGKENLFSQTGTQFEFINTSSDQSLLKSLGLSTDILETLQNTRISLHDIHIYNEARQCFCPISLKIGYTQFQVLHEEPRSYTLDEPREEFDVMLNDVFSFYDVLSVAASNVTGDENEFTVNFYDDTRLIFSSPKHLEIVKMFYYAESKLETEFYDTDITYSQTQDKKKKQIDNRNEIIGHLCLVFIVGLFNEDDTVKNISFNLLVATQEAFKLDLGTKFYQSAEIYVPSNTTTFLVLVTEALSTSFPELTPYIWKFMIDGLESHIVPNHAISTIVTCLSYWIPNLYQTFFITDNADNPELASHVVQTLIRLTLQDSEFTAMYLQQIWFKLALDNRLTSVLVDEIINHAMERDSENKDWTKVITLLTGFATVEVASELIKKLMKMMELFLPSLKAEIYSHSWSELTILSKISVALFFEAPLLAQMFLPELLFIISLLIDVGPPEFRLTLHELLMNVCHSLTINESLSPEFRKNLIEISTTFSHQKLNAIVGFSQDKGRLTPALNATSFTSKVNSLENFTANVIMLMENSSESEASLWKTKFKKYILDSIFNFNSFLSARAMMIIGIMGKQQTSELLCRELLAETMKAYAEPVSNEESLFLIVAHTFAYSKLVHGLDPLLPLLKEMFWLSTSMLESPYPIEFEGALIFMTNCLNKLYPIHFLDDSNKKNLPSVLMNSRGFAREQLKEIETYHGSQWSTDNFPHIVTSFIIRGMSIPVVKGTALECLRSLFSNAYKEHDRNEENRHHLVYLFLLYLLYASESFEEMLHELKLDSDMVELDATHKVPKTLLDWVSADKDCPNICLYQSALLFDSSMSDEPCKYRFTLVVRYLLQRNPICAFRIYSTMRVELRRISNLEQTSESVLISFDIINLLLSHGEFEELVEFGRETEARVAARGLKLSVAFESCEVYYTHTAAPKNEDAELIYNRKRLMTMILARMTRYTTA</sequence>
<protein>
    <recommendedName>
        <fullName evidence="4">Ras-GAP domain-containing protein</fullName>
    </recommendedName>
</protein>
<dbReference type="HOGENOM" id="CLU_000439_0_0_1"/>
<dbReference type="SMART" id="SM00323">
    <property type="entry name" value="RasGAP"/>
    <property type="match status" value="1"/>
</dbReference>